<dbReference type="Pfam" id="PF00112">
    <property type="entry name" value="Peptidase_C1"/>
    <property type="match status" value="1"/>
</dbReference>
<dbReference type="SUPFAM" id="SSF54001">
    <property type="entry name" value="Cysteine proteinases"/>
    <property type="match status" value="1"/>
</dbReference>
<evidence type="ECO:0000256" key="2">
    <source>
        <dbReference type="ARBA" id="ARBA00009646"/>
    </source>
</evidence>
<dbReference type="InterPro" id="IPR039417">
    <property type="entry name" value="Peptidase_C1A_papain-like"/>
</dbReference>
<evidence type="ECO:0000259" key="4">
    <source>
        <dbReference type="PROSITE" id="PS50915"/>
    </source>
</evidence>
<protein>
    <submittedName>
        <fullName evidence="5">Peptidase</fullName>
    </submittedName>
</protein>
<dbReference type="InterPro" id="IPR038765">
    <property type="entry name" value="Papain-like_cys_pep_sf"/>
</dbReference>
<keyword evidence="6" id="KW-1185">Reference proteome</keyword>
<dbReference type="SMART" id="SM00645">
    <property type="entry name" value="Pept_C1"/>
    <property type="match status" value="1"/>
</dbReference>
<dbReference type="PROSITE" id="PS50915">
    <property type="entry name" value="CRYSTALLIN_BETA_GAMMA"/>
    <property type="match status" value="2"/>
</dbReference>
<dbReference type="RefSeq" id="WP_190538634.1">
    <property type="nucleotide sequence ID" value="NZ_CAWPNO010000073.1"/>
</dbReference>
<evidence type="ECO:0000313" key="6">
    <source>
        <dbReference type="Proteomes" id="UP000658514"/>
    </source>
</evidence>
<dbReference type="Gene3D" id="3.90.70.10">
    <property type="entry name" value="Cysteine proteinases"/>
    <property type="match status" value="1"/>
</dbReference>
<evidence type="ECO:0000313" key="5">
    <source>
        <dbReference type="EMBL" id="MBD2194619.1"/>
    </source>
</evidence>
<keyword evidence="3" id="KW-0677">Repeat</keyword>
<dbReference type="SUPFAM" id="SSF49695">
    <property type="entry name" value="gamma-Crystallin-like"/>
    <property type="match status" value="1"/>
</dbReference>
<dbReference type="InterPro" id="IPR011024">
    <property type="entry name" value="G_crystallin-like"/>
</dbReference>
<dbReference type="PANTHER" id="PTHR12411">
    <property type="entry name" value="CYSTEINE PROTEASE FAMILY C1-RELATED"/>
    <property type="match status" value="1"/>
</dbReference>
<name>A0ABR8A477_9CYAN</name>
<dbReference type="Gene3D" id="2.60.20.10">
    <property type="entry name" value="Crystallins"/>
    <property type="match status" value="1"/>
</dbReference>
<reference evidence="5 6" key="1">
    <citation type="journal article" date="2020" name="ISME J.">
        <title>Comparative genomics reveals insights into cyanobacterial evolution and habitat adaptation.</title>
        <authorList>
            <person name="Chen M.Y."/>
            <person name="Teng W.K."/>
            <person name="Zhao L."/>
            <person name="Hu C.X."/>
            <person name="Zhou Y.K."/>
            <person name="Han B.P."/>
            <person name="Song L.R."/>
            <person name="Shu W.S."/>
        </authorList>
    </citation>
    <scope>NUCLEOTIDE SEQUENCE [LARGE SCALE GENOMIC DNA]</scope>
    <source>
        <strain evidence="5 6">FACHB-288</strain>
    </source>
</reference>
<proteinExistence type="inferred from homology"/>
<feature type="domain" description="Beta/gamma crystallin 'Greek key'" evidence="4">
    <location>
        <begin position="303"/>
        <end position="344"/>
    </location>
</feature>
<dbReference type="CDD" id="cd02248">
    <property type="entry name" value="Peptidase_C1A"/>
    <property type="match status" value="1"/>
</dbReference>
<dbReference type="InterPro" id="IPR000668">
    <property type="entry name" value="Peptidase_C1A_C"/>
</dbReference>
<dbReference type="InterPro" id="IPR013128">
    <property type="entry name" value="Peptidase_C1A"/>
</dbReference>
<dbReference type="Proteomes" id="UP000658514">
    <property type="component" value="Unassembled WGS sequence"/>
</dbReference>
<gene>
    <name evidence="5" type="ORF">H6G24_03795</name>
</gene>
<comment type="caution">
    <text evidence="5">The sequence shown here is derived from an EMBL/GenBank/DDBJ whole genome shotgun (WGS) entry which is preliminary data.</text>
</comment>
<dbReference type="InterPro" id="IPR001064">
    <property type="entry name" value="Beta/gamma_crystallin"/>
</dbReference>
<comment type="similarity">
    <text evidence="2">Belongs to the beta/gamma-crystallin family.</text>
</comment>
<accession>A0ABR8A477</accession>
<organism evidence="5 6">
    <name type="scientific">Calothrix parietina FACHB-288</name>
    <dbReference type="NCBI Taxonomy" id="2692896"/>
    <lineage>
        <taxon>Bacteria</taxon>
        <taxon>Bacillati</taxon>
        <taxon>Cyanobacteriota</taxon>
        <taxon>Cyanophyceae</taxon>
        <taxon>Nostocales</taxon>
        <taxon>Calotrichaceae</taxon>
        <taxon>Calothrix</taxon>
    </lineage>
</organism>
<evidence type="ECO:0000256" key="3">
    <source>
        <dbReference type="ARBA" id="ARBA00022737"/>
    </source>
</evidence>
<sequence>MTNHEFLQNLHISLQSTNAGWEAGVNRITQLSDIEKTYLCGLVPGPGEPSLVERERLAKSQPQTRGLAAAFPSSFDWRDVNGKNFVTSIKDQGQCGSCVAFATVATVESAARIFKNIPVNSSNDFVFEDLSEAQLFYCYGGSQGRNCGSGWWNAAALNFCRDQGLVPQSSFPYTAGDQGCNLNGNWQDKITQVSSYHEITSIDEMKAWLSSQGPLSTGLTIYEDFYHYTNGVYKHVSGNHIGGHAVACIGYNDSLGAWLCKNSWGTGWGMDGYFWIGYGECGIDASMFAVDGFSRVYLSQTTSSVTIYEHANFQGNSFNLPVGQYDWGQLGLDNDSLSSLKVPQGMKVTLYEHVNFSGRSKTFTEDTSYVGDDFNDTTSSILVEM</sequence>
<evidence type="ECO:0000256" key="1">
    <source>
        <dbReference type="ARBA" id="ARBA00008455"/>
    </source>
</evidence>
<dbReference type="EMBL" id="JACJQH010000004">
    <property type="protein sequence ID" value="MBD2194619.1"/>
    <property type="molecule type" value="Genomic_DNA"/>
</dbReference>
<dbReference type="PRINTS" id="PR00705">
    <property type="entry name" value="PAPAIN"/>
</dbReference>
<comment type="similarity">
    <text evidence="1">Belongs to the peptidase C1 family.</text>
</comment>
<feature type="domain" description="Beta/gamma crystallin 'Greek key'" evidence="4">
    <location>
        <begin position="346"/>
        <end position="385"/>
    </location>
</feature>
<dbReference type="SMART" id="SM00247">
    <property type="entry name" value="XTALbg"/>
    <property type="match status" value="1"/>
</dbReference>